<keyword evidence="2" id="KW-0418">Kinase</keyword>
<protein>
    <submittedName>
        <fullName evidence="2">Aminoglycoside phosphotransferase (APT) family kinase protein</fullName>
    </submittedName>
</protein>
<evidence type="ECO:0000259" key="1">
    <source>
        <dbReference type="Pfam" id="PF01636"/>
    </source>
</evidence>
<evidence type="ECO:0000313" key="3">
    <source>
        <dbReference type="Proteomes" id="UP000569914"/>
    </source>
</evidence>
<feature type="domain" description="Aminoglycoside phosphotransferase" evidence="1">
    <location>
        <begin position="47"/>
        <end position="242"/>
    </location>
</feature>
<reference evidence="2 3" key="1">
    <citation type="submission" date="2020-07" db="EMBL/GenBank/DDBJ databases">
        <title>Sequencing the genomes of 1000 actinobacteria strains.</title>
        <authorList>
            <person name="Klenk H.-P."/>
        </authorList>
    </citation>
    <scope>NUCLEOTIDE SEQUENCE [LARGE SCALE GENOMIC DNA]</scope>
    <source>
        <strain evidence="2 3">DSM 22083</strain>
    </source>
</reference>
<organism evidence="2 3">
    <name type="scientific">Microlunatus parietis</name>
    <dbReference type="NCBI Taxonomy" id="682979"/>
    <lineage>
        <taxon>Bacteria</taxon>
        <taxon>Bacillati</taxon>
        <taxon>Actinomycetota</taxon>
        <taxon>Actinomycetes</taxon>
        <taxon>Propionibacteriales</taxon>
        <taxon>Propionibacteriaceae</taxon>
        <taxon>Microlunatus</taxon>
    </lineage>
</organism>
<accession>A0A7Y9ICE5</accession>
<dbReference type="Gene3D" id="3.90.1200.10">
    <property type="match status" value="1"/>
</dbReference>
<dbReference type="Pfam" id="PF01636">
    <property type="entry name" value="APH"/>
    <property type="match status" value="1"/>
</dbReference>
<dbReference type="PANTHER" id="PTHR21310">
    <property type="entry name" value="AMINOGLYCOSIDE PHOSPHOTRANSFERASE-RELATED-RELATED"/>
    <property type="match status" value="1"/>
</dbReference>
<comment type="caution">
    <text evidence="2">The sequence shown here is derived from an EMBL/GenBank/DDBJ whole genome shotgun (WGS) entry which is preliminary data.</text>
</comment>
<dbReference type="RefSeq" id="WP_179756574.1">
    <property type="nucleotide sequence ID" value="NZ_JACCBU010000001.1"/>
</dbReference>
<dbReference type="Proteomes" id="UP000569914">
    <property type="component" value="Unassembled WGS sequence"/>
</dbReference>
<sequence length="289" mass="31427">MTRWDTTLTPAALAALVAKARRSRPELGDEEPELIGEGISTLTYGWAEWVLRISRRHPEPWTWRGGRRHELRLLAELRRRGLPVPADGTVIEEVGGLPSAILERRIVGTPLAPDLVRTDPGLATKIAMILDRLHAVGADEAASLGVPLDDPTGEFRDALAVVELDGGLRRHVESALELLDGRARIRTLCHRDFRVDHLISSRDGDITGLLDLGDLGVDDPAIDLAHLHGELGPDAVARICAAMETADPGLAEAARTFHALWPLLELAPGGDWWGDPATARDRLAALLRP</sequence>
<dbReference type="GO" id="GO:0016301">
    <property type="term" value="F:kinase activity"/>
    <property type="evidence" value="ECO:0007669"/>
    <property type="project" value="UniProtKB-KW"/>
</dbReference>
<dbReference type="InterPro" id="IPR051678">
    <property type="entry name" value="AGP_Transferase"/>
</dbReference>
<name>A0A7Y9ICE5_9ACTN</name>
<dbReference type="SUPFAM" id="SSF56112">
    <property type="entry name" value="Protein kinase-like (PK-like)"/>
    <property type="match status" value="1"/>
</dbReference>
<keyword evidence="2" id="KW-0808">Transferase</keyword>
<proteinExistence type="predicted"/>
<evidence type="ECO:0000313" key="2">
    <source>
        <dbReference type="EMBL" id="NYE74343.1"/>
    </source>
</evidence>
<dbReference type="AlphaFoldDB" id="A0A7Y9ICE5"/>
<dbReference type="InterPro" id="IPR011009">
    <property type="entry name" value="Kinase-like_dom_sf"/>
</dbReference>
<keyword evidence="3" id="KW-1185">Reference proteome</keyword>
<gene>
    <name evidence="2" type="ORF">BKA15_005672</name>
</gene>
<dbReference type="InterPro" id="IPR002575">
    <property type="entry name" value="Aminoglycoside_PTrfase"/>
</dbReference>
<dbReference type="EMBL" id="JACCBU010000001">
    <property type="protein sequence ID" value="NYE74343.1"/>
    <property type="molecule type" value="Genomic_DNA"/>
</dbReference>